<comment type="caution">
    <text evidence="9">The sequence shown here is derived from an EMBL/GenBank/DDBJ whole genome shotgun (WGS) entry which is preliminary data.</text>
</comment>
<dbReference type="RefSeq" id="WP_130781981.1">
    <property type="nucleotide sequence ID" value="NZ_BIMR01000203.1"/>
</dbReference>
<dbReference type="NCBIfam" id="TIGR00544">
    <property type="entry name" value="lgt"/>
    <property type="match status" value="1"/>
</dbReference>
<feature type="transmembrane region" description="Helical" evidence="7">
    <location>
        <begin position="245"/>
        <end position="263"/>
    </location>
</feature>
<keyword evidence="4 7" id="KW-0812">Transmembrane</keyword>
<proteinExistence type="inferred from homology"/>
<evidence type="ECO:0000256" key="1">
    <source>
        <dbReference type="ARBA" id="ARBA00007150"/>
    </source>
</evidence>
<evidence type="ECO:0000256" key="4">
    <source>
        <dbReference type="ARBA" id="ARBA00022692"/>
    </source>
</evidence>
<evidence type="ECO:0000256" key="7">
    <source>
        <dbReference type="HAMAP-Rule" id="MF_01147"/>
    </source>
</evidence>
<dbReference type="HAMAP" id="MF_01147">
    <property type="entry name" value="Lgt"/>
    <property type="match status" value="1"/>
</dbReference>
<protein>
    <recommendedName>
        <fullName evidence="7">Phosphatidylglycerol--prolipoprotein diacylglyceryl transferase</fullName>
        <ecNumber evidence="7">2.5.1.145</ecNumber>
    </recommendedName>
</protein>
<dbReference type="UniPathway" id="UPA00664"/>
<dbReference type="Pfam" id="PF01790">
    <property type="entry name" value="LGT"/>
    <property type="match status" value="1"/>
</dbReference>
<comment type="catalytic activity">
    <reaction evidence="7">
        <text>L-cysteinyl-[prolipoprotein] + a 1,2-diacyl-sn-glycero-3-phospho-(1'-sn-glycerol) = an S-1,2-diacyl-sn-glyceryl-L-cysteinyl-[prolipoprotein] + sn-glycerol 1-phosphate + H(+)</text>
        <dbReference type="Rhea" id="RHEA:56712"/>
        <dbReference type="Rhea" id="RHEA-COMP:14679"/>
        <dbReference type="Rhea" id="RHEA-COMP:14680"/>
        <dbReference type="ChEBI" id="CHEBI:15378"/>
        <dbReference type="ChEBI" id="CHEBI:29950"/>
        <dbReference type="ChEBI" id="CHEBI:57685"/>
        <dbReference type="ChEBI" id="CHEBI:64716"/>
        <dbReference type="ChEBI" id="CHEBI:140658"/>
        <dbReference type="EC" id="2.5.1.145"/>
    </reaction>
</comment>
<keyword evidence="9" id="KW-0449">Lipoprotein</keyword>
<dbReference type="Proteomes" id="UP000289954">
    <property type="component" value="Unassembled WGS sequence"/>
</dbReference>
<feature type="binding site" evidence="7">
    <location>
        <position position="144"/>
    </location>
    <ligand>
        <name>a 1,2-diacyl-sn-glycero-3-phospho-(1'-sn-glycerol)</name>
        <dbReference type="ChEBI" id="CHEBI:64716"/>
    </ligand>
</feature>
<evidence type="ECO:0000256" key="6">
    <source>
        <dbReference type="ARBA" id="ARBA00023136"/>
    </source>
</evidence>
<accession>A0A402DTC4</accession>
<feature type="compositionally biased region" description="Acidic residues" evidence="8">
    <location>
        <begin position="282"/>
        <end position="293"/>
    </location>
</feature>
<feature type="transmembrane region" description="Helical" evidence="7">
    <location>
        <begin position="125"/>
        <end position="143"/>
    </location>
</feature>
<dbReference type="PANTHER" id="PTHR30589">
    <property type="entry name" value="PROLIPOPROTEIN DIACYLGLYCERYL TRANSFERASE"/>
    <property type="match status" value="1"/>
</dbReference>
<dbReference type="PROSITE" id="PS01311">
    <property type="entry name" value="LGT"/>
    <property type="match status" value="1"/>
</dbReference>
<keyword evidence="10" id="KW-1185">Reference proteome</keyword>
<feature type="transmembrane region" description="Helical" evidence="7">
    <location>
        <begin position="24"/>
        <end position="43"/>
    </location>
</feature>
<feature type="transmembrane region" description="Helical" evidence="7">
    <location>
        <begin position="55"/>
        <end position="74"/>
    </location>
</feature>
<dbReference type="GO" id="GO:0042158">
    <property type="term" value="P:lipoprotein biosynthetic process"/>
    <property type="evidence" value="ECO:0007669"/>
    <property type="project" value="UniProtKB-UniRule"/>
</dbReference>
<evidence type="ECO:0000313" key="9">
    <source>
        <dbReference type="EMBL" id="GCE77374.1"/>
    </source>
</evidence>
<name>A0A402DTC4_9CELL</name>
<dbReference type="OrthoDB" id="871140at2"/>
<evidence type="ECO:0000256" key="3">
    <source>
        <dbReference type="ARBA" id="ARBA00022679"/>
    </source>
</evidence>
<dbReference type="PANTHER" id="PTHR30589:SF0">
    <property type="entry name" value="PHOSPHATIDYLGLYCEROL--PROLIPOPROTEIN DIACYLGLYCERYL TRANSFERASE"/>
    <property type="match status" value="1"/>
</dbReference>
<evidence type="ECO:0000256" key="8">
    <source>
        <dbReference type="SAM" id="MobiDB-lite"/>
    </source>
</evidence>
<gene>
    <name evidence="9" type="primary">lgt2_2</name>
    <name evidence="7" type="synonym">lgt</name>
    <name evidence="9" type="ORF">CBZ_24300</name>
</gene>
<feature type="transmembrane region" description="Helical" evidence="7">
    <location>
        <begin position="185"/>
        <end position="202"/>
    </location>
</feature>
<dbReference type="GO" id="GO:0008961">
    <property type="term" value="F:phosphatidylglycerol-prolipoprotein diacylglyceryl transferase activity"/>
    <property type="evidence" value="ECO:0007669"/>
    <property type="project" value="UniProtKB-UniRule"/>
</dbReference>
<comment type="function">
    <text evidence="7">Catalyzes the transfer of the diacylglyceryl group from phosphatidylglycerol to the sulfhydryl group of the N-terminal cysteine of a prolipoprotein, the first step in the formation of mature lipoproteins.</text>
</comment>
<evidence type="ECO:0000256" key="5">
    <source>
        <dbReference type="ARBA" id="ARBA00022989"/>
    </source>
</evidence>
<keyword evidence="5 7" id="KW-1133">Transmembrane helix</keyword>
<evidence type="ECO:0000313" key="10">
    <source>
        <dbReference type="Proteomes" id="UP000289954"/>
    </source>
</evidence>
<comment type="similarity">
    <text evidence="1 7">Belongs to the Lgt family.</text>
</comment>
<keyword evidence="6 7" id="KW-0472">Membrane</keyword>
<comment type="pathway">
    <text evidence="7">Protein modification; lipoprotein biosynthesis (diacylglyceryl transfer).</text>
</comment>
<dbReference type="EC" id="2.5.1.145" evidence="7"/>
<dbReference type="EMBL" id="BIMR01000203">
    <property type="protein sequence ID" value="GCE77374.1"/>
    <property type="molecule type" value="Genomic_DNA"/>
</dbReference>
<keyword evidence="3 7" id="KW-0808">Transferase</keyword>
<evidence type="ECO:0000256" key="2">
    <source>
        <dbReference type="ARBA" id="ARBA00022475"/>
    </source>
</evidence>
<dbReference type="InterPro" id="IPR001640">
    <property type="entry name" value="Lgt"/>
</dbReference>
<comment type="subcellular location">
    <subcellularLocation>
        <location evidence="7">Cell membrane</location>
        <topology evidence="7">Multi-pass membrane protein</topology>
    </subcellularLocation>
</comment>
<feature type="region of interest" description="Disordered" evidence="8">
    <location>
        <begin position="273"/>
        <end position="293"/>
    </location>
</feature>
<dbReference type="GO" id="GO:0005886">
    <property type="term" value="C:plasma membrane"/>
    <property type="evidence" value="ECO:0007669"/>
    <property type="project" value="UniProtKB-SubCell"/>
</dbReference>
<feature type="transmembrane region" description="Helical" evidence="7">
    <location>
        <begin position="214"/>
        <end position="233"/>
    </location>
</feature>
<sequence>MSALLPLAIPSPPQGVWHLGPFPVRAYAIAILLGIVAALLITRRRWADRGGDPDTVLEISFWAVPFGIVGGRIYHVISSPQAYFGEGGDPVRALFIWEGGLGIWGAVAFGAVGAWIGCRRQGVRLAPFADALAPGLLVAQAIGRLGNWFNQELFGGPTTLPWGLRIDDAHLPAGFESGTLFHPTFLYELLWNLAGAAVLVWADRRFKLGYGRVFWLYVIVYTLGRLWIEALRIDPANTILGLRLNVWTSIIVCLGALVAFVVVGRRHPGRDTTLLREPPTVQDDEESTTETAR</sequence>
<organism evidence="9 10">
    <name type="scientific">Cellulomonas biazotea</name>
    <dbReference type="NCBI Taxonomy" id="1709"/>
    <lineage>
        <taxon>Bacteria</taxon>
        <taxon>Bacillati</taxon>
        <taxon>Actinomycetota</taxon>
        <taxon>Actinomycetes</taxon>
        <taxon>Micrococcales</taxon>
        <taxon>Cellulomonadaceae</taxon>
        <taxon>Cellulomonas</taxon>
    </lineage>
</organism>
<feature type="transmembrane region" description="Helical" evidence="7">
    <location>
        <begin position="94"/>
        <end position="118"/>
    </location>
</feature>
<keyword evidence="2 7" id="KW-1003">Cell membrane</keyword>
<dbReference type="AlphaFoldDB" id="A0A402DTC4"/>
<reference evidence="9 10" key="1">
    <citation type="submission" date="2019-01" db="EMBL/GenBank/DDBJ databases">
        <title>Draft genome sequence of Cellulomonas takizawaensis strain TKZ-21.</title>
        <authorList>
            <person name="Yamamura H."/>
            <person name="Hayashi T."/>
            <person name="Hamada M."/>
            <person name="Serisawa Y."/>
            <person name="Matsuyama K."/>
            <person name="Nakagawa Y."/>
            <person name="Otoguro M."/>
            <person name="Yanagida F."/>
            <person name="Hayakawa M."/>
        </authorList>
    </citation>
    <scope>NUCLEOTIDE SEQUENCE [LARGE SCALE GENOMIC DNA]</scope>
    <source>
        <strain evidence="9 10">NBRC12680</strain>
    </source>
</reference>